<keyword evidence="1" id="KW-0472">Membrane</keyword>
<dbReference type="Pfam" id="PF04892">
    <property type="entry name" value="VanZ"/>
    <property type="match status" value="1"/>
</dbReference>
<protein>
    <submittedName>
        <fullName evidence="3">VanZ family protein</fullName>
    </submittedName>
</protein>
<dbReference type="AlphaFoldDB" id="A0A6G1ZWT6"/>
<name>A0A6G1ZWT6_9FIRM</name>
<organism evidence="3">
    <name type="scientific">Faecalibacterium prausnitzii</name>
    <dbReference type="NCBI Taxonomy" id="853"/>
    <lineage>
        <taxon>Bacteria</taxon>
        <taxon>Bacillati</taxon>
        <taxon>Bacillota</taxon>
        <taxon>Clostridia</taxon>
        <taxon>Eubacteriales</taxon>
        <taxon>Oscillospiraceae</taxon>
        <taxon>Faecalibacterium</taxon>
    </lineage>
</organism>
<comment type="caution">
    <text evidence="3">The sequence shown here is derived from an EMBL/GenBank/DDBJ whole genome shotgun (WGS) entry which is preliminary data.</text>
</comment>
<keyword evidence="1" id="KW-1133">Transmembrane helix</keyword>
<feature type="transmembrane region" description="Helical" evidence="1">
    <location>
        <begin position="154"/>
        <end position="172"/>
    </location>
</feature>
<feature type="transmembrane region" description="Helical" evidence="1">
    <location>
        <begin position="184"/>
        <end position="203"/>
    </location>
</feature>
<dbReference type="InterPro" id="IPR006976">
    <property type="entry name" value="VanZ-like"/>
</dbReference>
<accession>A0A6G1ZWT6</accession>
<gene>
    <name evidence="3" type="ORF">GKD79_03520</name>
</gene>
<evidence type="ECO:0000259" key="2">
    <source>
        <dbReference type="Pfam" id="PF04892"/>
    </source>
</evidence>
<feature type="transmembrane region" description="Helical" evidence="1">
    <location>
        <begin position="72"/>
        <end position="88"/>
    </location>
</feature>
<evidence type="ECO:0000256" key="1">
    <source>
        <dbReference type="SAM" id="Phobius"/>
    </source>
</evidence>
<evidence type="ECO:0000313" key="3">
    <source>
        <dbReference type="EMBL" id="MSC67976.1"/>
    </source>
</evidence>
<reference evidence="3" key="1">
    <citation type="journal article" date="2019" name="Nat. Med.">
        <title>A library of human gut bacterial isolates paired with longitudinal multiomics data enables mechanistic microbiome research.</title>
        <authorList>
            <person name="Poyet M."/>
            <person name="Groussin M."/>
            <person name="Gibbons S.M."/>
            <person name="Avila-Pacheco J."/>
            <person name="Jiang X."/>
            <person name="Kearney S.M."/>
            <person name="Perrotta A.R."/>
            <person name="Berdy B."/>
            <person name="Zhao S."/>
            <person name="Lieberman T.D."/>
            <person name="Swanson P.K."/>
            <person name="Smith M."/>
            <person name="Roesemann S."/>
            <person name="Alexander J.E."/>
            <person name="Rich S.A."/>
            <person name="Livny J."/>
            <person name="Vlamakis H."/>
            <person name="Clish C."/>
            <person name="Bullock K."/>
            <person name="Deik A."/>
            <person name="Scott J."/>
            <person name="Pierce K.A."/>
            <person name="Xavier R.J."/>
            <person name="Alm E.J."/>
        </authorList>
    </citation>
    <scope>NUCLEOTIDE SEQUENCE</scope>
    <source>
        <strain evidence="3">BIOML-B7</strain>
    </source>
</reference>
<proteinExistence type="predicted"/>
<feature type="domain" description="VanZ-like" evidence="2">
    <location>
        <begin position="51"/>
        <end position="197"/>
    </location>
</feature>
<feature type="transmembrane region" description="Helical" evidence="1">
    <location>
        <begin position="20"/>
        <end position="41"/>
    </location>
</feature>
<feature type="transmembrane region" description="Helical" evidence="1">
    <location>
        <begin position="116"/>
        <end position="134"/>
    </location>
</feature>
<keyword evidence="1" id="KW-0812">Transmembrane</keyword>
<sequence>MGNRIFDILNKIVYNTLLALYQPFWAAIFLSFLFMFLYLYAKEHKWKKENIVYDIFSTWFSAFKLSQAFRKIFILAFYTALILLRTVLNRRIWEDPLGKIFGGWKLYENGQLTTEAIENFMLFVPFSILLLWTFQKELLGESKRIVLGKTVWQVTKIVAVFSLVIELAQLLFHLGTFQISDLTYNTLGGAVGGVLYYSGYRIIRGRRK</sequence>
<dbReference type="RefSeq" id="WP_154252963.1">
    <property type="nucleotide sequence ID" value="NZ_WKQF01000002.1"/>
</dbReference>
<dbReference type="EMBL" id="WKQG01000002">
    <property type="protein sequence ID" value="MSC67976.1"/>
    <property type="molecule type" value="Genomic_DNA"/>
</dbReference>